<evidence type="ECO:0000313" key="9">
    <source>
        <dbReference type="EMBL" id="KAL2559674.1"/>
    </source>
</evidence>
<evidence type="ECO:0000256" key="2">
    <source>
        <dbReference type="ARBA" id="ARBA00007635"/>
    </source>
</evidence>
<dbReference type="PANTHER" id="PTHR31218">
    <property type="entry name" value="WAT1-RELATED PROTEIN"/>
    <property type="match status" value="1"/>
</dbReference>
<dbReference type="SUPFAM" id="SSF103481">
    <property type="entry name" value="Multidrug resistance efflux transporter EmrE"/>
    <property type="match status" value="2"/>
</dbReference>
<evidence type="ECO:0000256" key="3">
    <source>
        <dbReference type="ARBA" id="ARBA00022692"/>
    </source>
</evidence>
<dbReference type="InterPro" id="IPR037185">
    <property type="entry name" value="EmrE-like"/>
</dbReference>
<feature type="transmembrane region" description="Helical" evidence="6">
    <location>
        <begin position="316"/>
        <end position="335"/>
    </location>
</feature>
<feature type="transmembrane region" description="Helical" evidence="6">
    <location>
        <begin position="290"/>
        <end position="310"/>
    </location>
</feature>
<dbReference type="InterPro" id="IPR030184">
    <property type="entry name" value="WAT1-related"/>
</dbReference>
<reference evidence="10" key="1">
    <citation type="submission" date="2024-07" db="EMBL/GenBank/DDBJ databases">
        <title>Two chromosome-level genome assemblies of Korean endemic species Abeliophyllum distichum and Forsythia ovata (Oleaceae).</title>
        <authorList>
            <person name="Jang H."/>
        </authorList>
    </citation>
    <scope>NUCLEOTIDE SEQUENCE [LARGE SCALE GENOMIC DNA]</scope>
</reference>
<feature type="transmembrane region" description="Helical" evidence="6">
    <location>
        <begin position="20"/>
        <end position="43"/>
    </location>
</feature>
<dbReference type="Pfam" id="PF00892">
    <property type="entry name" value="EamA"/>
    <property type="match status" value="1"/>
</dbReference>
<feature type="transmembrane region" description="Helical" evidence="6">
    <location>
        <begin position="88"/>
        <end position="110"/>
    </location>
</feature>
<feature type="transmembrane region" description="Helical" evidence="6">
    <location>
        <begin position="116"/>
        <end position="136"/>
    </location>
</feature>
<comment type="subcellular location">
    <subcellularLocation>
        <location evidence="1 6">Membrane</location>
        <topology evidence="1 6">Multi-pass membrane protein</topology>
    </subcellularLocation>
</comment>
<feature type="transmembrane region" description="Helical" evidence="6">
    <location>
        <begin position="226"/>
        <end position="246"/>
    </location>
</feature>
<feature type="transmembrane region" description="Helical" evidence="6">
    <location>
        <begin position="258"/>
        <end position="278"/>
    </location>
</feature>
<comment type="caution">
    <text evidence="9">The sequence shown here is derived from an EMBL/GenBank/DDBJ whole genome shotgun (WGS) entry which is preliminary data.</text>
</comment>
<name>A0ABD1XCI1_9LAMI</name>
<evidence type="ECO:0000313" key="10">
    <source>
        <dbReference type="Proteomes" id="UP001604277"/>
    </source>
</evidence>
<feature type="domain" description="EamA" evidence="8">
    <location>
        <begin position="28"/>
        <end position="166"/>
    </location>
</feature>
<comment type="similarity">
    <text evidence="2 6">Belongs to the drug/metabolite transporter (DMT) superfamily. Plant drug/metabolite exporter (P-DME) (TC 2.A.7.4) family.</text>
</comment>
<dbReference type="EMBL" id="JBFOLJ010000001">
    <property type="protein sequence ID" value="KAL2559674.1"/>
    <property type="molecule type" value="Genomic_DNA"/>
</dbReference>
<feature type="transmembrane region" description="Helical" evidence="6">
    <location>
        <begin position="55"/>
        <end position="76"/>
    </location>
</feature>
<feature type="transmembrane region" description="Helical" evidence="6">
    <location>
        <begin position="148"/>
        <end position="168"/>
    </location>
</feature>
<feature type="region of interest" description="Disordered" evidence="7">
    <location>
        <begin position="342"/>
        <end position="365"/>
    </location>
</feature>
<feature type="transmembrane region" description="Helical" evidence="6">
    <location>
        <begin position="194"/>
        <end position="214"/>
    </location>
</feature>
<keyword evidence="10" id="KW-1185">Reference proteome</keyword>
<organism evidence="9 10">
    <name type="scientific">Forsythia ovata</name>
    <dbReference type="NCBI Taxonomy" id="205694"/>
    <lineage>
        <taxon>Eukaryota</taxon>
        <taxon>Viridiplantae</taxon>
        <taxon>Streptophyta</taxon>
        <taxon>Embryophyta</taxon>
        <taxon>Tracheophyta</taxon>
        <taxon>Spermatophyta</taxon>
        <taxon>Magnoliopsida</taxon>
        <taxon>eudicotyledons</taxon>
        <taxon>Gunneridae</taxon>
        <taxon>Pentapetalae</taxon>
        <taxon>asterids</taxon>
        <taxon>lamiids</taxon>
        <taxon>Lamiales</taxon>
        <taxon>Oleaceae</taxon>
        <taxon>Forsythieae</taxon>
        <taxon>Forsythia</taxon>
    </lineage>
</organism>
<dbReference type="Proteomes" id="UP001604277">
    <property type="component" value="Unassembled WGS sequence"/>
</dbReference>
<keyword evidence="3 6" id="KW-0812">Transmembrane</keyword>
<protein>
    <recommendedName>
        <fullName evidence="6">WAT1-related protein</fullName>
    </recommendedName>
</protein>
<dbReference type="InterPro" id="IPR000620">
    <property type="entry name" value="EamA_dom"/>
</dbReference>
<evidence type="ECO:0000256" key="5">
    <source>
        <dbReference type="ARBA" id="ARBA00023136"/>
    </source>
</evidence>
<dbReference type="GO" id="GO:0016020">
    <property type="term" value="C:membrane"/>
    <property type="evidence" value="ECO:0007669"/>
    <property type="project" value="UniProtKB-SubCell"/>
</dbReference>
<proteinExistence type="inferred from homology"/>
<evidence type="ECO:0000256" key="4">
    <source>
        <dbReference type="ARBA" id="ARBA00022989"/>
    </source>
</evidence>
<keyword evidence="5 6" id="KW-0472">Membrane</keyword>
<gene>
    <name evidence="9" type="ORF">Fot_04413</name>
</gene>
<keyword evidence="4 6" id="KW-1133">Transmembrane helix</keyword>
<evidence type="ECO:0000256" key="1">
    <source>
        <dbReference type="ARBA" id="ARBA00004141"/>
    </source>
</evidence>
<evidence type="ECO:0000256" key="7">
    <source>
        <dbReference type="SAM" id="MobiDB-lite"/>
    </source>
</evidence>
<dbReference type="AlphaFoldDB" id="A0ABD1XCI1"/>
<evidence type="ECO:0000256" key="6">
    <source>
        <dbReference type="RuleBase" id="RU363077"/>
    </source>
</evidence>
<accession>A0ABD1XCI1</accession>
<sequence length="365" mass="40016">MSSGEIERESGKMDGRPWPWLDTSLPFLGMVLAVTALATNMIISKMAMSSGTSFFILSLYSNALATLIVFPFAFFFHRSKRPPMTFPVIWRIFLLAVFGYLAEIGSYAGINYSSPTLSTAMLNLVPAFTYILAVIFRMEEVHLGRFSTISKSVGTVVSIAGAFVVTLYKGPAILNKPLIAGSPIQLLLSSQQNWILGGILLAGASFLTSSWCILQASILKMYPAEMMIVAFYCLFVTIQSATGSLIAERDLTAWRIEADMGLVAIFYSAIVNIAFRLYVTAWCLSRTGPLFVSMFKPLTIVIAVVIGVIFFKDVLYLGSVAGALVLIIGFYMVMWGKAKEGEMNKDPESSINTSPLLLQDEPEQV</sequence>
<evidence type="ECO:0000259" key="8">
    <source>
        <dbReference type="Pfam" id="PF00892"/>
    </source>
</evidence>